<organism evidence="1 2">
    <name type="scientific">Streptomyces phage Hiyaa</name>
    <dbReference type="NCBI Taxonomy" id="2499072"/>
    <lineage>
        <taxon>Viruses</taxon>
        <taxon>Duplodnaviria</taxon>
        <taxon>Heunggongvirae</taxon>
        <taxon>Uroviricota</taxon>
        <taxon>Caudoviricetes</taxon>
        <taxon>Hiyaavirus</taxon>
        <taxon>Hiyaavirus hiyaa</taxon>
    </lineage>
</organism>
<keyword evidence="2" id="KW-1185">Reference proteome</keyword>
<evidence type="ECO:0000313" key="2">
    <source>
        <dbReference type="Proteomes" id="UP000287372"/>
    </source>
</evidence>
<dbReference type="KEGG" id="vg:55009881"/>
<name>A0A3S9U8U4_9CAUD</name>
<proteinExistence type="predicted"/>
<reference evidence="1 2" key="1">
    <citation type="submission" date="2018-12" db="EMBL/GenBank/DDBJ databases">
        <authorList>
            <person name="Lieu J.K."/>
            <person name="Tian C.Z."/>
            <person name="Hsaio W.J."/>
            <person name="Shaffer C.D."/>
            <person name="Weston-Hafer K.A."/>
            <person name="Russell D.A."/>
            <person name="Pope W.H."/>
            <person name="Jacobs-Sera D."/>
            <person name="Hendrix R.W."/>
            <person name="Hatfull G.F."/>
        </authorList>
    </citation>
    <scope>NUCLEOTIDE SEQUENCE [LARGE SCALE GENOMIC DNA]</scope>
</reference>
<dbReference type="Proteomes" id="UP000287372">
    <property type="component" value="Segment"/>
</dbReference>
<protein>
    <recommendedName>
        <fullName evidence="3">DUF3307 domain-containing protein</fullName>
    </recommendedName>
</protein>
<accession>A0A3S9U8U4</accession>
<evidence type="ECO:0000313" key="1">
    <source>
        <dbReference type="EMBL" id="AZS06742.1"/>
    </source>
</evidence>
<dbReference type="EMBL" id="MK279841">
    <property type="protein sequence ID" value="AZS06742.1"/>
    <property type="molecule type" value="Genomic_DNA"/>
</dbReference>
<gene>
    <name evidence="1" type="primary">103</name>
    <name evidence="1" type="ORF">SEA_HIYAA_103</name>
</gene>
<evidence type="ECO:0008006" key="3">
    <source>
        <dbReference type="Google" id="ProtNLM"/>
    </source>
</evidence>
<dbReference type="RefSeq" id="YP_009818538.1">
    <property type="nucleotide sequence ID" value="NC_048139.1"/>
</dbReference>
<dbReference type="GeneID" id="55009881"/>
<sequence length="161" mass="18182">MEINALLAVFVALFVGHSVADHWVQTSCQAVEKAYGAPGTSRELRRRGQLACLRHVLTLTATKWLLVLVVVVPFHVKLNWWQALAGLTLDAVSHYWADRRWTLEELARYVGKGEFYDQGTDLVDCAGEKRPHIGTGRYALDQSWHHLWLLIGAWIATVPLP</sequence>